<feature type="transmembrane region" description="Helical" evidence="1">
    <location>
        <begin position="348"/>
        <end position="365"/>
    </location>
</feature>
<dbReference type="Proteomes" id="UP000315938">
    <property type="component" value="Unassembled WGS sequence"/>
</dbReference>
<feature type="transmembrane region" description="Helical" evidence="1">
    <location>
        <begin position="195"/>
        <end position="212"/>
    </location>
</feature>
<evidence type="ECO:0000313" key="3">
    <source>
        <dbReference type="Proteomes" id="UP000315938"/>
    </source>
</evidence>
<feature type="transmembrane region" description="Helical" evidence="1">
    <location>
        <begin position="219"/>
        <end position="239"/>
    </location>
</feature>
<reference evidence="2 3" key="1">
    <citation type="submission" date="2019-07" db="EMBL/GenBank/DDBJ databases">
        <title>Genome sequence of Acholeplasma laidlawii strain with increased resistance to erythromycin.</title>
        <authorList>
            <person name="Medvedeva E.S."/>
            <person name="Baranova N.B."/>
            <person name="Siniagina M.N."/>
            <person name="Mouzykantov A."/>
            <person name="Chernova O.A."/>
            <person name="Chernov V.M."/>
        </authorList>
    </citation>
    <scope>NUCLEOTIDE SEQUENCE [LARGE SCALE GENOMIC DNA]</scope>
    <source>
        <strain evidence="2 3">PG8REry</strain>
    </source>
</reference>
<keyword evidence="1" id="KW-1133">Transmembrane helix</keyword>
<accession>A0A553IIQ4</accession>
<feature type="transmembrane region" description="Helical" evidence="1">
    <location>
        <begin position="245"/>
        <end position="264"/>
    </location>
</feature>
<evidence type="ECO:0000313" key="2">
    <source>
        <dbReference type="EMBL" id="TRY00080.1"/>
    </source>
</evidence>
<sequence length="382" mass="43638">MNKKTYLKEIYDYFREKEVIKHDIDNVIADYSELYDEAIGLGLSDEDVISKLGTAKDIYYGIEDTLRHEKSKDNRIVAVMPFISTILFFLVGFAFDGWAYAWISYLLIPVTAIIVNTRKKDMIVEISPFVATITFFILGFLFDLWHPGWLIFLIIPVSAIALNSKGSEKIVALSPFVFLTIYMIVSAFIVSEFYYYGWAIFALIPVIAILTQPIKLKDIFMISTILLAMAAHITIYFTIENAGYVWMVYLVPTVVGILLGYIQVISGDKVNVKEKIWVILSMLLVVIAYLLVSFLIPNIWTWSWIILLLIPMIGIYDGTKFEHPVAYMPFIAITIFMLLGSLGNYWQYAWLVFLIIPITAILTESGDKTKEVKEDTDETSDC</sequence>
<feature type="transmembrane region" description="Helical" evidence="1">
    <location>
        <begin position="302"/>
        <end position="318"/>
    </location>
</feature>
<evidence type="ECO:0000256" key="1">
    <source>
        <dbReference type="SAM" id="Phobius"/>
    </source>
</evidence>
<dbReference type="AlphaFoldDB" id="A0A553IIQ4"/>
<dbReference type="RefSeq" id="WP_064211858.1">
    <property type="nucleotide sequence ID" value="NZ_JACAOE010000001.1"/>
</dbReference>
<feature type="transmembrane region" description="Helical" evidence="1">
    <location>
        <begin position="325"/>
        <end position="342"/>
    </location>
</feature>
<keyword evidence="1" id="KW-0472">Membrane</keyword>
<organism evidence="2 3">
    <name type="scientific">Acholeplasma laidlawii</name>
    <dbReference type="NCBI Taxonomy" id="2148"/>
    <lineage>
        <taxon>Bacteria</taxon>
        <taxon>Bacillati</taxon>
        <taxon>Mycoplasmatota</taxon>
        <taxon>Mollicutes</taxon>
        <taxon>Acholeplasmatales</taxon>
        <taxon>Acholeplasmataceae</taxon>
        <taxon>Acholeplasma</taxon>
    </lineage>
</organism>
<dbReference type="Pfam" id="PF22564">
    <property type="entry name" value="HAAS"/>
    <property type="match status" value="1"/>
</dbReference>
<feature type="transmembrane region" description="Helical" evidence="1">
    <location>
        <begin position="122"/>
        <end position="142"/>
    </location>
</feature>
<feature type="transmembrane region" description="Helical" evidence="1">
    <location>
        <begin position="276"/>
        <end position="296"/>
    </location>
</feature>
<dbReference type="EMBL" id="VKID01000001">
    <property type="protein sequence ID" value="TRY00080.1"/>
    <property type="molecule type" value="Genomic_DNA"/>
</dbReference>
<feature type="transmembrane region" description="Helical" evidence="1">
    <location>
        <begin position="170"/>
        <end position="189"/>
    </location>
</feature>
<feature type="transmembrane region" description="Helical" evidence="1">
    <location>
        <begin position="99"/>
        <end position="115"/>
    </location>
</feature>
<feature type="transmembrane region" description="Helical" evidence="1">
    <location>
        <begin position="148"/>
        <end position="163"/>
    </location>
</feature>
<protein>
    <submittedName>
        <fullName evidence="2">MFS transporter</fullName>
    </submittedName>
</protein>
<keyword evidence="1" id="KW-0812">Transmembrane</keyword>
<gene>
    <name evidence="2" type="ORF">FNV44_03280</name>
</gene>
<proteinExistence type="predicted"/>
<comment type="caution">
    <text evidence="2">The sequence shown here is derived from an EMBL/GenBank/DDBJ whole genome shotgun (WGS) entry which is preliminary data.</text>
</comment>
<feature type="transmembrane region" description="Helical" evidence="1">
    <location>
        <begin position="76"/>
        <end position="93"/>
    </location>
</feature>
<name>A0A553IIQ4_ACHLA</name>